<accession>A0A6G1BXS1</accession>
<protein>
    <recommendedName>
        <fullName evidence="6">BTB domain-containing protein</fullName>
    </recommendedName>
</protein>
<dbReference type="InterPro" id="IPR008974">
    <property type="entry name" value="TRAF-like"/>
</dbReference>
<evidence type="ECO:0000259" key="3">
    <source>
        <dbReference type="PROSITE" id="PS50144"/>
    </source>
</evidence>
<evidence type="ECO:0000313" key="5">
    <source>
        <dbReference type="Proteomes" id="UP000479710"/>
    </source>
</evidence>
<sequence length="426" mass="47004">MDIGPHSSQLIAPGSLYLAAMADHRDPAFPAVGGCRLPKTSSVSVTESVTAVHDFRVTGYSLIEGMGIGRYVSSSTFTVGGVDWAVRFYPDGSTVTCLGNASAFLYYCGREKEVRARFTLNLLGKDGKLSQVTNSYMKHTFSPASDNWGFIKFAEKSKLQSSPFLHNDCLTIRCLLTVLKETHTNDVDVNSVVVPPSNLHNDFESMLNDGEGSDVTFSVDGQLFRAHRCVLAFRSPVFKAELFGPMKENGTQCIKIDDMEPEVFEALLHFIYTDKLPDSCKDGKTAAMQHLLVAADRYGVDRLRLICERRLITVPPPSLHEHLARMLRDGRGSDVAFRVGGEVFRAHRCVLAARPPVFDAELLGPMRENAAPCIEIDGVKPAIFEALLRFIHMDTFPDVVEVEGEGWCGGAAADRYGLERLRLMCE</sequence>
<keyword evidence="5" id="KW-1185">Reference proteome</keyword>
<dbReference type="PROSITE" id="PS50097">
    <property type="entry name" value="BTB"/>
    <property type="match status" value="2"/>
</dbReference>
<dbReference type="Proteomes" id="UP000479710">
    <property type="component" value="Unassembled WGS sequence"/>
</dbReference>
<dbReference type="PROSITE" id="PS50144">
    <property type="entry name" value="MATH"/>
    <property type="match status" value="1"/>
</dbReference>
<organism evidence="4 5">
    <name type="scientific">Oryza meyeriana var. granulata</name>
    <dbReference type="NCBI Taxonomy" id="110450"/>
    <lineage>
        <taxon>Eukaryota</taxon>
        <taxon>Viridiplantae</taxon>
        <taxon>Streptophyta</taxon>
        <taxon>Embryophyta</taxon>
        <taxon>Tracheophyta</taxon>
        <taxon>Spermatophyta</taxon>
        <taxon>Magnoliopsida</taxon>
        <taxon>Liliopsida</taxon>
        <taxon>Poales</taxon>
        <taxon>Poaceae</taxon>
        <taxon>BOP clade</taxon>
        <taxon>Oryzoideae</taxon>
        <taxon>Oryzeae</taxon>
        <taxon>Oryzinae</taxon>
        <taxon>Oryza</taxon>
        <taxon>Oryza meyeriana</taxon>
    </lineage>
</organism>
<comment type="pathway">
    <text evidence="1">Protein modification; protein ubiquitination.</text>
</comment>
<dbReference type="Gene3D" id="2.60.210.10">
    <property type="entry name" value="Apoptosis, Tumor Necrosis Factor Receptor Associated Protein 2, Chain A"/>
    <property type="match status" value="1"/>
</dbReference>
<dbReference type="Pfam" id="PF22486">
    <property type="entry name" value="MATH_2"/>
    <property type="match status" value="1"/>
</dbReference>
<feature type="domain" description="BTB" evidence="2">
    <location>
        <begin position="333"/>
        <end position="392"/>
    </location>
</feature>
<dbReference type="PANTHER" id="PTHR26379:SF321">
    <property type="entry name" value="OS04G0625600 PROTEIN"/>
    <property type="match status" value="1"/>
</dbReference>
<comment type="caution">
    <text evidence="4">The sequence shown here is derived from an EMBL/GenBank/DDBJ whole genome shotgun (WGS) entry which is preliminary data.</text>
</comment>
<dbReference type="SUPFAM" id="SSF54695">
    <property type="entry name" value="POZ domain"/>
    <property type="match status" value="2"/>
</dbReference>
<dbReference type="EMBL" id="SPHZ02000011">
    <property type="protein sequence ID" value="KAF0892497.1"/>
    <property type="molecule type" value="Genomic_DNA"/>
</dbReference>
<dbReference type="InterPro" id="IPR002083">
    <property type="entry name" value="MATH/TRAF_dom"/>
</dbReference>
<proteinExistence type="predicted"/>
<evidence type="ECO:0008006" key="6">
    <source>
        <dbReference type="Google" id="ProtNLM"/>
    </source>
</evidence>
<dbReference type="GO" id="GO:0016567">
    <property type="term" value="P:protein ubiquitination"/>
    <property type="evidence" value="ECO:0007669"/>
    <property type="project" value="InterPro"/>
</dbReference>
<dbReference type="PANTHER" id="PTHR26379">
    <property type="entry name" value="BTB/POZ AND MATH DOMAIN-CONTAINING PROTEIN 1"/>
    <property type="match status" value="1"/>
</dbReference>
<dbReference type="CDD" id="cd00121">
    <property type="entry name" value="MATH"/>
    <property type="match status" value="1"/>
</dbReference>
<dbReference type="SUPFAM" id="SSF49599">
    <property type="entry name" value="TRAF domain-like"/>
    <property type="match status" value="1"/>
</dbReference>
<feature type="domain" description="BTB" evidence="2">
    <location>
        <begin position="213"/>
        <end position="276"/>
    </location>
</feature>
<evidence type="ECO:0000259" key="2">
    <source>
        <dbReference type="PROSITE" id="PS50097"/>
    </source>
</evidence>
<dbReference type="OrthoDB" id="6359816at2759"/>
<dbReference type="InterPro" id="IPR000210">
    <property type="entry name" value="BTB/POZ_dom"/>
</dbReference>
<dbReference type="Gene3D" id="3.30.710.10">
    <property type="entry name" value="Potassium Channel Kv1.1, Chain A"/>
    <property type="match status" value="2"/>
</dbReference>
<dbReference type="AlphaFoldDB" id="A0A6G1BXS1"/>
<name>A0A6G1BXS1_9ORYZ</name>
<evidence type="ECO:0000313" key="4">
    <source>
        <dbReference type="EMBL" id="KAF0892497.1"/>
    </source>
</evidence>
<gene>
    <name evidence="4" type="ORF">E2562_016804</name>
</gene>
<feature type="domain" description="MATH" evidence="3">
    <location>
        <begin position="50"/>
        <end position="176"/>
    </location>
</feature>
<evidence type="ECO:0000256" key="1">
    <source>
        <dbReference type="ARBA" id="ARBA00004906"/>
    </source>
</evidence>
<dbReference type="SMART" id="SM00225">
    <property type="entry name" value="BTB"/>
    <property type="match status" value="2"/>
</dbReference>
<dbReference type="InterPro" id="IPR011333">
    <property type="entry name" value="SKP1/BTB/POZ_sf"/>
</dbReference>
<dbReference type="SMART" id="SM00061">
    <property type="entry name" value="MATH"/>
    <property type="match status" value="1"/>
</dbReference>
<dbReference type="InterPro" id="IPR045005">
    <property type="entry name" value="BPM1-6"/>
</dbReference>
<dbReference type="Pfam" id="PF00651">
    <property type="entry name" value="BTB"/>
    <property type="match status" value="2"/>
</dbReference>
<reference evidence="4 5" key="1">
    <citation type="submission" date="2019-11" db="EMBL/GenBank/DDBJ databases">
        <title>Whole genome sequence of Oryza granulata.</title>
        <authorList>
            <person name="Li W."/>
        </authorList>
    </citation>
    <scope>NUCLEOTIDE SEQUENCE [LARGE SCALE GENOMIC DNA]</scope>
    <source>
        <strain evidence="5">cv. Menghai</strain>
        <tissue evidence="4">Leaf</tissue>
    </source>
</reference>
<dbReference type="CDD" id="cd18280">
    <property type="entry name" value="BTB_POZ_BPM_plant"/>
    <property type="match status" value="1"/>
</dbReference>